<dbReference type="PRINTS" id="PR00318">
    <property type="entry name" value="GPROTEINA"/>
</dbReference>
<name>A0A482VYS7_ASBVE</name>
<comment type="subunit">
    <text evidence="2 11">G proteins are composed of 3 units; alpha, beta and gamma. The alpha chain contains the guanine nucleotide binding site.</text>
</comment>
<dbReference type="PROSITE" id="PS51882">
    <property type="entry name" value="G_ALPHA"/>
    <property type="match status" value="1"/>
</dbReference>
<feature type="binding site" evidence="10">
    <location>
        <position position="199"/>
    </location>
    <ligand>
        <name>Mg(2+)</name>
        <dbReference type="ChEBI" id="CHEBI:18420"/>
    </ligand>
</feature>
<comment type="function">
    <text evidence="11">Guanine nucleotide-binding proteins (G proteins) function as transducers in numerous signaling pathways controlled by G protein-coupled receptors (GPCRs).</text>
</comment>
<dbReference type="GO" id="GO:0001664">
    <property type="term" value="F:G protein-coupled receptor binding"/>
    <property type="evidence" value="ECO:0007669"/>
    <property type="project" value="TreeGrafter"/>
</dbReference>
<dbReference type="OrthoDB" id="5817230at2759"/>
<dbReference type="GO" id="GO:0046872">
    <property type="term" value="F:metal ion binding"/>
    <property type="evidence" value="ECO:0007669"/>
    <property type="project" value="UniProtKB-UniRule"/>
</dbReference>
<dbReference type="GO" id="GO:0005737">
    <property type="term" value="C:cytoplasm"/>
    <property type="evidence" value="ECO:0007669"/>
    <property type="project" value="TreeGrafter"/>
</dbReference>
<feature type="binding site" evidence="10">
    <location>
        <position position="63"/>
    </location>
    <ligand>
        <name>Mg(2+)</name>
        <dbReference type="ChEBI" id="CHEBI:18420"/>
    </ligand>
</feature>
<keyword evidence="7 11" id="KW-0807">Transducer</keyword>
<evidence type="ECO:0000256" key="8">
    <source>
        <dbReference type="ARBA" id="ARBA00023288"/>
    </source>
</evidence>
<keyword evidence="4 9" id="KW-0547">Nucleotide-binding</keyword>
<organism evidence="12 13">
    <name type="scientific">Asbolus verrucosus</name>
    <name type="common">Desert ironclad beetle</name>
    <dbReference type="NCBI Taxonomy" id="1661398"/>
    <lineage>
        <taxon>Eukaryota</taxon>
        <taxon>Metazoa</taxon>
        <taxon>Ecdysozoa</taxon>
        <taxon>Arthropoda</taxon>
        <taxon>Hexapoda</taxon>
        <taxon>Insecta</taxon>
        <taxon>Pterygota</taxon>
        <taxon>Neoptera</taxon>
        <taxon>Endopterygota</taxon>
        <taxon>Coleoptera</taxon>
        <taxon>Polyphaga</taxon>
        <taxon>Cucujiformia</taxon>
        <taxon>Tenebrionidae</taxon>
        <taxon>Pimeliinae</taxon>
        <taxon>Asbolus</taxon>
    </lineage>
</organism>
<evidence type="ECO:0000313" key="13">
    <source>
        <dbReference type="Proteomes" id="UP000292052"/>
    </source>
</evidence>
<dbReference type="GO" id="GO:0007606">
    <property type="term" value="P:sensory perception of chemical stimulus"/>
    <property type="evidence" value="ECO:0007669"/>
    <property type="project" value="TreeGrafter"/>
</dbReference>
<dbReference type="EMBL" id="QDEB01049675">
    <property type="protein sequence ID" value="RZC37743.1"/>
    <property type="molecule type" value="Genomic_DNA"/>
</dbReference>
<accession>A0A482VYS7</accession>
<comment type="similarity">
    <text evidence="1 11">Belongs to the G-alpha family. G(s) subfamily.</text>
</comment>
<dbReference type="FunFam" id="3.40.50.300:FF:006178">
    <property type="entry name" value="Guanine nucleotide-binding protein G(s) subunit alpha isoforms short"/>
    <property type="match status" value="1"/>
</dbReference>
<dbReference type="InterPro" id="IPR000367">
    <property type="entry name" value="Gprotein_alpha_S"/>
</dbReference>
<gene>
    <name evidence="12" type="ORF">BDFB_003577</name>
</gene>
<evidence type="ECO:0000256" key="2">
    <source>
        <dbReference type="ARBA" id="ARBA00011356"/>
    </source>
</evidence>
<dbReference type="PANTHER" id="PTHR10218">
    <property type="entry name" value="GTP-BINDING PROTEIN ALPHA SUBUNIT"/>
    <property type="match status" value="1"/>
</dbReference>
<dbReference type="Proteomes" id="UP000292052">
    <property type="component" value="Unassembled WGS sequence"/>
</dbReference>
<sequence>MTNKKADCGCLFPLLPCLYSLNPDDIIRKQHSNEIDRQIARDKEDFVRTHRLLLLGAGESGKSTIIKQMQLIHVDNFSETVRRQRRDDIRDNLVDAIVSILAAMSSITPPVKLDNPENETMAKWVLDHATKQDFDYPEEFYQYTKILWKDKGVQVMTFERSNEYQLIDSAKYFLDQVDVIGRDDYIPTDQDILRCRVLTTGIYELNFQVNSVKFQIIDVGGQRDERRKWFLCFNDVTAIIFVTACSSYNMVLREDASKNRLRESLELFKIVWNNRWLGHISVILFLNKQDLFKEKILSGRSKLEDYFPDFKDFDEFEMEAKEHPEVARAKYFIRRQFENISEGSNYLWAHRFYPHFTCAVDTENVKKVFDNCRDTIQRKYLKEYDLI</sequence>
<keyword evidence="11" id="KW-1003">Cell membrane</keyword>
<evidence type="ECO:0000256" key="3">
    <source>
        <dbReference type="ARBA" id="ARBA00022723"/>
    </source>
</evidence>
<dbReference type="PANTHER" id="PTHR10218:SF212">
    <property type="entry name" value="G PROTEIN ALPHA S SUBUNIT"/>
    <property type="match status" value="1"/>
</dbReference>
<keyword evidence="11" id="KW-0472">Membrane</keyword>
<comment type="subcellular location">
    <subcellularLocation>
        <location evidence="11">Cell membrane</location>
    </subcellularLocation>
</comment>
<dbReference type="CDD" id="cd00066">
    <property type="entry name" value="G-alpha"/>
    <property type="match status" value="1"/>
</dbReference>
<evidence type="ECO:0000256" key="10">
    <source>
        <dbReference type="PIRSR" id="PIRSR601019-2"/>
    </source>
</evidence>
<dbReference type="FunFam" id="1.10.400.10:FF:000003">
    <property type="entry name" value="Guanine nucleotide-binding protein G(S) subunit alpha"/>
    <property type="match status" value="1"/>
</dbReference>
<dbReference type="Gene3D" id="1.10.400.10">
    <property type="entry name" value="GI Alpha 1, domain 2-like"/>
    <property type="match status" value="1"/>
</dbReference>
<dbReference type="GO" id="GO:0005834">
    <property type="term" value="C:heterotrimeric G-protein complex"/>
    <property type="evidence" value="ECO:0007669"/>
    <property type="project" value="UniProtKB-UniRule"/>
</dbReference>
<keyword evidence="3 10" id="KW-0479">Metal-binding</keyword>
<proteinExistence type="inferred from homology"/>
<comment type="caution">
    <text evidence="12">The sequence shown here is derived from an EMBL/GenBank/DDBJ whole genome shotgun (WGS) entry which is preliminary data.</text>
</comment>
<evidence type="ECO:0000256" key="1">
    <source>
        <dbReference type="ARBA" id="ARBA00007172"/>
    </source>
</evidence>
<dbReference type="Gene3D" id="3.40.50.300">
    <property type="entry name" value="P-loop containing nucleotide triphosphate hydrolases"/>
    <property type="match status" value="1"/>
</dbReference>
<dbReference type="InterPro" id="IPR011025">
    <property type="entry name" value="GproteinA_insert"/>
</dbReference>
<keyword evidence="6 9" id="KW-0342">GTP-binding</keyword>
<dbReference type="GO" id="GO:0007191">
    <property type="term" value="P:adenylate cyclase-activating dopamine receptor signaling pathway"/>
    <property type="evidence" value="ECO:0007669"/>
    <property type="project" value="TreeGrafter"/>
</dbReference>
<evidence type="ECO:0000256" key="7">
    <source>
        <dbReference type="ARBA" id="ARBA00023224"/>
    </source>
</evidence>
<keyword evidence="8" id="KW-0449">Lipoprotein</keyword>
<dbReference type="InterPro" id="IPR027417">
    <property type="entry name" value="P-loop_NTPase"/>
</dbReference>
<feature type="binding site" evidence="9">
    <location>
        <begin position="193"/>
        <end position="199"/>
    </location>
    <ligand>
        <name>GTP</name>
        <dbReference type="ChEBI" id="CHEBI:37565"/>
    </ligand>
</feature>
<dbReference type="GO" id="GO:0003924">
    <property type="term" value="F:GTPase activity"/>
    <property type="evidence" value="ECO:0007669"/>
    <property type="project" value="UniProtKB-UniRule"/>
</dbReference>
<evidence type="ECO:0000256" key="5">
    <source>
        <dbReference type="ARBA" id="ARBA00022842"/>
    </source>
</evidence>
<dbReference type="SUPFAM" id="SSF52540">
    <property type="entry name" value="P-loop containing nucleoside triphosphate hydrolases"/>
    <property type="match status" value="1"/>
</dbReference>
<dbReference type="AlphaFoldDB" id="A0A482VYS7"/>
<dbReference type="Pfam" id="PF00503">
    <property type="entry name" value="G-alpha"/>
    <property type="match status" value="1"/>
</dbReference>
<dbReference type="GO" id="GO:0005525">
    <property type="term" value="F:GTP binding"/>
    <property type="evidence" value="ECO:0007669"/>
    <property type="project" value="UniProtKB-UniRule"/>
</dbReference>
<feature type="binding site" evidence="9">
    <location>
        <begin position="168"/>
        <end position="169"/>
    </location>
    <ligand>
        <name>GTP</name>
        <dbReference type="ChEBI" id="CHEBI:37565"/>
    </ligand>
</feature>
<evidence type="ECO:0000313" key="12">
    <source>
        <dbReference type="EMBL" id="RZC37743.1"/>
    </source>
</evidence>
<feature type="binding site" evidence="9">
    <location>
        <begin position="59"/>
        <end position="64"/>
    </location>
    <ligand>
        <name>GTP</name>
        <dbReference type="ChEBI" id="CHEBI:37565"/>
    </ligand>
</feature>
<evidence type="ECO:0000256" key="4">
    <source>
        <dbReference type="ARBA" id="ARBA00022741"/>
    </source>
</evidence>
<feature type="binding site" evidence="9">
    <location>
        <begin position="287"/>
        <end position="290"/>
    </location>
    <ligand>
        <name>GTP</name>
        <dbReference type="ChEBI" id="CHEBI:37565"/>
    </ligand>
</feature>
<keyword evidence="5 10" id="KW-0460">Magnesium</keyword>
<dbReference type="SUPFAM" id="SSF47895">
    <property type="entry name" value="Transducin (alpha subunit), insertion domain"/>
    <property type="match status" value="1"/>
</dbReference>
<evidence type="ECO:0000256" key="11">
    <source>
        <dbReference type="RuleBase" id="RU369121"/>
    </source>
</evidence>
<feature type="binding site" evidence="9">
    <location>
        <position position="359"/>
    </location>
    <ligand>
        <name>GTP</name>
        <dbReference type="ChEBI" id="CHEBI:37565"/>
    </ligand>
</feature>
<dbReference type="SMART" id="SM00275">
    <property type="entry name" value="G_alpha"/>
    <property type="match status" value="1"/>
</dbReference>
<dbReference type="InterPro" id="IPR001019">
    <property type="entry name" value="Gprotein_alpha_su"/>
</dbReference>
<evidence type="ECO:0000256" key="9">
    <source>
        <dbReference type="PIRSR" id="PIRSR601019-1"/>
    </source>
</evidence>
<keyword evidence="13" id="KW-1185">Reference proteome</keyword>
<reference evidence="12 13" key="1">
    <citation type="submission" date="2017-03" db="EMBL/GenBank/DDBJ databases">
        <title>Genome of the blue death feigning beetle - Asbolus verrucosus.</title>
        <authorList>
            <person name="Rider S.D."/>
        </authorList>
    </citation>
    <scope>NUCLEOTIDE SEQUENCE [LARGE SCALE GENOMIC DNA]</scope>
    <source>
        <strain evidence="12">Butters</strain>
        <tissue evidence="12">Head and leg muscle</tissue>
    </source>
</reference>
<protein>
    <recommendedName>
        <fullName evidence="11">Guanine nucleotide-binding protein G(s) subunit alpha</fullName>
    </recommendedName>
    <alternativeName>
        <fullName evidence="11">Adenylate cyclase-stimulating G alpha protein</fullName>
    </alternativeName>
</protein>
<dbReference type="STRING" id="1661398.A0A482VYS7"/>
<dbReference type="PRINTS" id="PR00443">
    <property type="entry name" value="GPROTEINAS"/>
</dbReference>
<evidence type="ECO:0000256" key="6">
    <source>
        <dbReference type="ARBA" id="ARBA00023134"/>
    </source>
</evidence>
<dbReference type="GO" id="GO:0031683">
    <property type="term" value="F:G-protein beta/gamma-subunit complex binding"/>
    <property type="evidence" value="ECO:0007669"/>
    <property type="project" value="UniProtKB-UniRule"/>
</dbReference>
<feature type="binding site" evidence="9">
    <location>
        <begin position="218"/>
        <end position="222"/>
    </location>
    <ligand>
        <name>GTP</name>
        <dbReference type="ChEBI" id="CHEBI:37565"/>
    </ligand>
</feature>